<dbReference type="HOGENOM" id="CLU_2737828_0_0_10"/>
<evidence type="ECO:0000256" key="1">
    <source>
        <dbReference type="SAM" id="Phobius"/>
    </source>
</evidence>
<dbReference type="KEGG" id="sze:AW14_06795"/>
<dbReference type="Proteomes" id="UP000032229">
    <property type="component" value="Chromosome"/>
</dbReference>
<dbReference type="EMBL" id="CP007202">
    <property type="protein sequence ID" value="AJR04833.1"/>
    <property type="molecule type" value="Genomic_DNA"/>
</dbReference>
<evidence type="ECO:0000313" key="3">
    <source>
        <dbReference type="Proteomes" id="UP000032229"/>
    </source>
</evidence>
<feature type="transmembrane region" description="Helical" evidence="1">
    <location>
        <begin position="6"/>
        <end position="21"/>
    </location>
</feature>
<organism evidence="2 3">
    <name type="scientific">Siansivirga zeaxanthinifaciens CC-SAMT-1</name>
    <dbReference type="NCBI Taxonomy" id="1454006"/>
    <lineage>
        <taxon>Bacteria</taxon>
        <taxon>Pseudomonadati</taxon>
        <taxon>Bacteroidota</taxon>
        <taxon>Flavobacteriia</taxon>
        <taxon>Flavobacteriales</taxon>
        <taxon>Flavobacteriaceae</taxon>
        <taxon>Siansivirga</taxon>
    </lineage>
</organism>
<sequence length="71" mass="8297">MLKIRSVFFGFEGTIFLFFVLKSQKKIRKLNQAFFWWVCWIMKHNGLVYGKLRACVRGFSAGKSDASKQSN</sequence>
<proteinExistence type="predicted"/>
<accession>A0A0C5WCS2</accession>
<protein>
    <submittedName>
        <fullName evidence="2">Uncharacterized protein</fullName>
    </submittedName>
</protein>
<keyword evidence="1" id="KW-0472">Membrane</keyword>
<keyword evidence="1" id="KW-0812">Transmembrane</keyword>
<name>A0A0C5WCS2_9FLAO</name>
<keyword evidence="3" id="KW-1185">Reference proteome</keyword>
<dbReference type="AlphaFoldDB" id="A0A0C5WCS2"/>
<evidence type="ECO:0000313" key="2">
    <source>
        <dbReference type="EMBL" id="AJR04833.1"/>
    </source>
</evidence>
<keyword evidence="1" id="KW-1133">Transmembrane helix</keyword>
<reference evidence="2 3" key="1">
    <citation type="submission" date="2014-02" db="EMBL/GenBank/DDBJ databases">
        <authorList>
            <person name="Young C.-C."/>
            <person name="Hameed A."/>
            <person name="Huang H.-C."/>
            <person name="Shahina M."/>
        </authorList>
    </citation>
    <scope>NUCLEOTIDE SEQUENCE [LARGE SCALE GENOMIC DNA]</scope>
    <source>
        <strain evidence="2 3">CC-SAMT-1</strain>
    </source>
</reference>
<gene>
    <name evidence="2" type="ORF">AW14_06795</name>
</gene>